<dbReference type="GO" id="GO:0004358">
    <property type="term" value="F:L-glutamate N-acetyltransferase activity, acting on acetyl-L-ornithine as donor"/>
    <property type="evidence" value="ECO:0007669"/>
    <property type="project" value="UniProtKB-UniRule"/>
</dbReference>
<evidence type="ECO:0000313" key="8">
    <source>
        <dbReference type="EMBL" id="KXA98753.1"/>
    </source>
</evidence>
<organism evidence="8 9">
    <name type="scientific">candidate division MSBL1 archaeon SCGC-AAA259J03</name>
    <dbReference type="NCBI Taxonomy" id="1698269"/>
    <lineage>
        <taxon>Archaea</taxon>
        <taxon>Methanobacteriati</taxon>
        <taxon>Methanobacteriota</taxon>
        <taxon>candidate division MSBL1</taxon>
    </lineage>
</organism>
<feature type="site" description="Involved in the stabilization of negative charge on the oxyanion by the formation of the oxyanion hole" evidence="7">
    <location>
        <position position="114"/>
    </location>
</feature>
<evidence type="ECO:0000256" key="1">
    <source>
        <dbReference type="ARBA" id="ARBA00006774"/>
    </source>
</evidence>
<dbReference type="Pfam" id="PF01960">
    <property type="entry name" value="ArgJ"/>
    <property type="match status" value="1"/>
</dbReference>
<dbReference type="PANTHER" id="PTHR23100">
    <property type="entry name" value="ARGININE BIOSYNTHESIS BIFUNCTIONAL PROTEIN ARGJ"/>
    <property type="match status" value="1"/>
</dbReference>
<keyword evidence="7" id="KW-0963">Cytoplasm</keyword>
<comment type="pathway">
    <text evidence="7">Amino-acid biosynthesis; L-arginine biosynthesis; L-ornithine and N-acetyl-L-glutamate from L-glutamate and N(2)-acetyl-L-ornithine (cyclic): step 1/1.</text>
</comment>
<dbReference type="GO" id="GO:0006592">
    <property type="term" value="P:ornithine biosynthetic process"/>
    <property type="evidence" value="ECO:0007669"/>
    <property type="project" value="TreeGrafter"/>
</dbReference>
<comment type="catalytic activity">
    <reaction evidence="7">
        <text>L-glutamate + acetyl-CoA = N-acetyl-L-glutamate + CoA + H(+)</text>
        <dbReference type="Rhea" id="RHEA:24292"/>
        <dbReference type="ChEBI" id="CHEBI:15378"/>
        <dbReference type="ChEBI" id="CHEBI:29985"/>
        <dbReference type="ChEBI" id="CHEBI:44337"/>
        <dbReference type="ChEBI" id="CHEBI:57287"/>
        <dbReference type="ChEBI" id="CHEBI:57288"/>
        <dbReference type="EC" id="2.3.1.1"/>
    </reaction>
</comment>
<evidence type="ECO:0000256" key="2">
    <source>
        <dbReference type="ARBA" id="ARBA00022571"/>
    </source>
</evidence>
<keyword evidence="4 7" id="KW-0808">Transferase</keyword>
<keyword evidence="2 7" id="KW-0055">Arginine biosynthesis</keyword>
<feature type="binding site" evidence="7">
    <location>
        <position position="276"/>
    </location>
    <ligand>
        <name>substrate</name>
    </ligand>
</feature>
<feature type="binding site" evidence="7">
    <location>
        <position position="191"/>
    </location>
    <ligand>
        <name>substrate</name>
    </ligand>
</feature>
<feature type="binding site" evidence="7">
    <location>
        <position position="152"/>
    </location>
    <ligand>
        <name>substrate</name>
    </ligand>
</feature>
<dbReference type="SUPFAM" id="SSF56266">
    <property type="entry name" value="DmpA/ArgJ-like"/>
    <property type="match status" value="1"/>
</dbReference>
<dbReference type="PANTHER" id="PTHR23100:SF0">
    <property type="entry name" value="ARGININE BIOSYNTHESIS BIFUNCTIONAL PROTEIN ARGJ, MITOCHONDRIAL"/>
    <property type="match status" value="1"/>
</dbReference>
<accession>A0A656YXC6</accession>
<feature type="binding site" evidence="7">
    <location>
        <position position="179"/>
    </location>
    <ligand>
        <name>substrate</name>
    </ligand>
</feature>
<dbReference type="InterPro" id="IPR016117">
    <property type="entry name" value="ArgJ-like_dom_sf"/>
</dbReference>
<keyword evidence="9" id="KW-1185">Reference proteome</keyword>
<feature type="binding site" evidence="7">
    <location>
        <position position="409"/>
    </location>
    <ligand>
        <name>substrate</name>
    </ligand>
</feature>
<gene>
    <name evidence="7" type="primary">argJ</name>
    <name evidence="8" type="ORF">AKJ39_00910</name>
</gene>
<dbReference type="GO" id="GO:0004042">
    <property type="term" value="F:L-glutamate N-acetyltransferase activity"/>
    <property type="evidence" value="ECO:0007669"/>
    <property type="project" value="UniProtKB-UniRule"/>
</dbReference>
<proteinExistence type="inferred from homology"/>
<keyword evidence="3 7" id="KW-0028">Amino-acid biosynthesis</keyword>
<dbReference type="UniPathway" id="UPA00068">
    <property type="reaction ID" value="UER00106"/>
</dbReference>
<feature type="binding site" evidence="7">
    <location>
        <position position="403"/>
    </location>
    <ligand>
        <name>substrate</name>
    </ligand>
</feature>
<dbReference type="InterPro" id="IPR002813">
    <property type="entry name" value="Arg_biosynth_ArgJ"/>
</dbReference>
<feature type="active site" description="Nucleophile" evidence="7">
    <location>
        <position position="191"/>
    </location>
</feature>
<dbReference type="CDD" id="cd02152">
    <property type="entry name" value="OAT"/>
    <property type="match status" value="1"/>
</dbReference>
<dbReference type="NCBIfam" id="NF003802">
    <property type="entry name" value="PRK05388.1"/>
    <property type="match status" value="1"/>
</dbReference>
<keyword evidence="5 7" id="KW-0068">Autocatalytic cleavage</keyword>
<dbReference type="InterPro" id="IPR042195">
    <property type="entry name" value="ArgJ_beta_C"/>
</dbReference>
<keyword evidence="6 7" id="KW-0012">Acyltransferase</keyword>
<feature type="site" description="Involved in the stabilization of negative charge on the oxyanion by the formation of the oxyanion hole" evidence="7">
    <location>
        <position position="113"/>
    </location>
</feature>
<evidence type="ECO:0000256" key="6">
    <source>
        <dbReference type="ARBA" id="ARBA00023315"/>
    </source>
</evidence>
<comment type="subcellular location">
    <subcellularLocation>
        <location evidence="7">Cytoplasm</location>
    </subcellularLocation>
</comment>
<dbReference type="EMBL" id="LHXT01000007">
    <property type="protein sequence ID" value="KXA98753.1"/>
    <property type="molecule type" value="Genomic_DNA"/>
</dbReference>
<feature type="site" description="Cleavage; by autolysis" evidence="7">
    <location>
        <begin position="190"/>
        <end position="191"/>
    </location>
</feature>
<dbReference type="FunFam" id="3.60.70.12:FF:000001">
    <property type="entry name" value="Arginine biosynthesis bifunctional protein ArgJ, chloroplastic"/>
    <property type="match status" value="1"/>
</dbReference>
<name>A0A656YXC6_9EURY</name>
<comment type="subunit">
    <text evidence="7">Heterotetramer of two alpha and two beta chains.</text>
</comment>
<evidence type="ECO:0000256" key="4">
    <source>
        <dbReference type="ARBA" id="ARBA00022679"/>
    </source>
</evidence>
<dbReference type="Gene3D" id="3.60.70.12">
    <property type="entry name" value="L-amino peptidase D-ALA esterase/amidase"/>
    <property type="match status" value="1"/>
</dbReference>
<evidence type="ECO:0000256" key="5">
    <source>
        <dbReference type="ARBA" id="ARBA00022813"/>
    </source>
</evidence>
<dbReference type="NCBIfam" id="TIGR00120">
    <property type="entry name" value="ArgJ"/>
    <property type="match status" value="1"/>
</dbReference>
<dbReference type="EC" id="2.3.1.35" evidence="7"/>
<dbReference type="Gene3D" id="3.30.2330.10">
    <property type="entry name" value="arginine biosynthesis bifunctional protein suprefamily"/>
    <property type="match status" value="1"/>
</dbReference>
<comment type="caution">
    <text evidence="8">The sequence shown here is derived from an EMBL/GenBank/DDBJ whole genome shotgun (WGS) entry which is preliminary data.</text>
</comment>
<reference evidence="8 9" key="1">
    <citation type="journal article" date="2016" name="Sci. Rep.">
        <title>Metabolic traits of an uncultured archaeal lineage -MSBL1- from brine pools of the Red Sea.</title>
        <authorList>
            <person name="Mwirichia R."/>
            <person name="Alam I."/>
            <person name="Rashid M."/>
            <person name="Vinu M."/>
            <person name="Ba-Alawi W."/>
            <person name="Anthony Kamau A."/>
            <person name="Kamanda Ngugi D."/>
            <person name="Goker M."/>
            <person name="Klenk H.P."/>
            <person name="Bajic V."/>
            <person name="Stingl U."/>
        </authorList>
    </citation>
    <scope>NUCLEOTIDE SEQUENCE [LARGE SCALE GENOMIC DNA]</scope>
    <source>
        <strain evidence="8">SCGC-AAA259J03</strain>
    </source>
</reference>
<dbReference type="GO" id="GO:0005737">
    <property type="term" value="C:cytoplasm"/>
    <property type="evidence" value="ECO:0007669"/>
    <property type="project" value="UniProtKB-SubCell"/>
</dbReference>
<comment type="similarity">
    <text evidence="1 7">Belongs to the ArgJ family.</text>
</comment>
<protein>
    <recommendedName>
        <fullName evidence="7">Arginine biosynthesis bifunctional protein ArgJ</fullName>
    </recommendedName>
    <domain>
        <recommendedName>
            <fullName evidence="7">Glutamate N-acetyltransferase</fullName>
            <ecNumber evidence="7">2.3.1.35</ecNumber>
        </recommendedName>
        <alternativeName>
            <fullName evidence="7">Ornithine acetyltransferase</fullName>
            <shortName evidence="7">OATase</shortName>
        </alternativeName>
        <alternativeName>
            <fullName evidence="7">Ornithine transacetylase</fullName>
        </alternativeName>
    </domain>
    <domain>
        <recommendedName>
            <fullName evidence="7">Amino-acid acetyltransferase</fullName>
            <ecNumber evidence="7">2.3.1.1</ecNumber>
        </recommendedName>
        <alternativeName>
            <fullName evidence="7">N-acetylglutamate synthase</fullName>
            <shortName evidence="7">AGSase</shortName>
        </alternativeName>
    </domain>
    <component>
        <recommendedName>
            <fullName evidence="7">Arginine biosynthesis bifunctional protein ArgJ alpha chain</fullName>
        </recommendedName>
    </component>
    <component>
        <recommendedName>
            <fullName evidence="7">Arginine biosynthesis bifunctional protein ArgJ beta chain</fullName>
        </recommendedName>
    </component>
</protein>
<dbReference type="EC" id="2.3.1.1" evidence="7"/>
<dbReference type="Gene3D" id="3.10.20.340">
    <property type="entry name" value="ArgJ beta chain, C-terminal domain"/>
    <property type="match status" value="1"/>
</dbReference>
<evidence type="ECO:0000256" key="7">
    <source>
        <dbReference type="HAMAP-Rule" id="MF_01106"/>
    </source>
</evidence>
<evidence type="ECO:0000256" key="3">
    <source>
        <dbReference type="ARBA" id="ARBA00022605"/>
    </source>
</evidence>
<dbReference type="HAMAP" id="MF_01106">
    <property type="entry name" value="ArgJ"/>
    <property type="match status" value="1"/>
</dbReference>
<comment type="pathway">
    <text evidence="7">Amino-acid biosynthesis; L-arginine biosynthesis; N(2)-acetyl-L-ornithine from L-glutamate: step 1/4.</text>
</comment>
<keyword evidence="7" id="KW-0511">Multifunctional enzyme</keyword>
<evidence type="ECO:0000313" key="9">
    <source>
        <dbReference type="Proteomes" id="UP000070257"/>
    </source>
</evidence>
<dbReference type="AlphaFoldDB" id="A0A656YXC6"/>
<dbReference type="GO" id="GO:0006526">
    <property type="term" value="P:L-arginine biosynthetic process"/>
    <property type="evidence" value="ECO:0007669"/>
    <property type="project" value="UniProtKB-UniRule"/>
</dbReference>
<comment type="catalytic activity">
    <reaction evidence="7">
        <text>N(2)-acetyl-L-ornithine + L-glutamate = N-acetyl-L-glutamate + L-ornithine</text>
        <dbReference type="Rhea" id="RHEA:15349"/>
        <dbReference type="ChEBI" id="CHEBI:29985"/>
        <dbReference type="ChEBI" id="CHEBI:44337"/>
        <dbReference type="ChEBI" id="CHEBI:46911"/>
        <dbReference type="ChEBI" id="CHEBI:57805"/>
        <dbReference type="EC" id="2.3.1.35"/>
    </reaction>
</comment>
<feature type="chain" id="PRO_5029074465" description="Arginine biosynthesis bifunctional protein ArgJ beta chain" evidence="7">
    <location>
        <begin position="191"/>
        <end position="409"/>
    </location>
</feature>
<dbReference type="Proteomes" id="UP000070257">
    <property type="component" value="Unassembled WGS sequence"/>
</dbReference>
<sequence length="409" mass="43429">MSDEKVGLTSVPGYRAAGVEAGVKEEGLDLMLLSSERGTVPAAGLFTSNHVKAAPVQISKKHLEDKQLGAIVANSGCANAFTGREGIRRARQTAQYVADALELKPEDVGLASTGLIGTQLPLDKIGEGIKKAKEELSNTWEAGTDAAKAIMTTDTVSKETATTLEAENGSTIKIGAAAKGAGMIHPDLHATMLAIIVTDANITPAGLRSALQKAADRSFNMLTIDRDTSTNDTVFALANGIAENEKITKKEPSKNFQEGLNRVLTDLAKMIAKDGEGAEHLIEIRVEGAETEEDAKKAARTVAGSNLVKAAIFGRDPNFGRIVAALGYSGAEFSPSRISISLIGEEKETPLVLKGEPLPGDSIDEAIKLLEEEEIRIYIDLDEGGESATSWGCDLTKEYVEINSQYFRS</sequence>
<comment type="function">
    <text evidence="7">Catalyzes two activities which are involved in the cyclic version of arginine biosynthesis: the synthesis of N-acetylglutamate from glutamate and acetyl-CoA as the acetyl donor, and of ornithine by transacetylation between N(2)-acetylornithine and glutamate.</text>
</comment>
<feature type="chain" id="PRO_5029074466" description="Arginine biosynthesis bifunctional protein ArgJ alpha chain" evidence="7">
    <location>
        <begin position="1"/>
        <end position="190"/>
    </location>
</feature>